<dbReference type="PANTHER" id="PTHR43785">
    <property type="entry name" value="GAMMA-GLUTAMYLPUTRESCINE SYNTHETASE"/>
    <property type="match status" value="1"/>
</dbReference>
<keyword evidence="5" id="KW-0067">ATP-binding</keyword>
<keyword evidence="12" id="KW-1185">Reference proteome</keyword>
<evidence type="ECO:0000256" key="3">
    <source>
        <dbReference type="ARBA" id="ARBA00022598"/>
    </source>
</evidence>
<dbReference type="InterPro" id="IPR014746">
    <property type="entry name" value="Gln_synth/guanido_kin_cat_dom"/>
</dbReference>
<gene>
    <name evidence="11" type="ORF">JMJ56_18750</name>
</gene>
<reference evidence="11 12" key="1">
    <citation type="submission" date="2021-01" db="EMBL/GenBank/DDBJ databases">
        <title>Belnapia mucosa sp. nov. and Belnapia arida sp. nov., isolated from the Tabernas Desert (Almeria, Spain).</title>
        <authorList>
            <person name="Molina-Menor E."/>
            <person name="Vidal-Verdu A."/>
            <person name="Calonge A."/>
            <person name="Satari L."/>
            <person name="Pereto J."/>
            <person name="Porcar M."/>
        </authorList>
    </citation>
    <scope>NUCLEOTIDE SEQUENCE [LARGE SCALE GENOMIC DNA]</scope>
    <source>
        <strain evidence="11 12">T18</strain>
    </source>
</reference>
<dbReference type="EMBL" id="JAETWB010000010">
    <property type="protein sequence ID" value="MBL6080065.1"/>
    <property type="molecule type" value="Genomic_DNA"/>
</dbReference>
<protein>
    <submittedName>
        <fullName evidence="11">Glutamine synthetase</fullName>
    </submittedName>
</protein>
<comment type="caution">
    <text evidence="11">The sequence shown here is derived from an EMBL/GenBank/DDBJ whole genome shotgun (WGS) entry which is preliminary data.</text>
</comment>
<dbReference type="SMART" id="SM01230">
    <property type="entry name" value="Gln-synt_C"/>
    <property type="match status" value="1"/>
</dbReference>
<dbReference type="SUPFAM" id="SSF55931">
    <property type="entry name" value="Glutamine synthetase/guanido kinase"/>
    <property type="match status" value="1"/>
</dbReference>
<dbReference type="Pfam" id="PF00120">
    <property type="entry name" value="Gln-synt_C"/>
    <property type="match status" value="1"/>
</dbReference>
<evidence type="ECO:0000256" key="6">
    <source>
        <dbReference type="ARBA" id="ARBA00023231"/>
    </source>
</evidence>
<dbReference type="SUPFAM" id="SSF54368">
    <property type="entry name" value="Glutamine synthetase, N-terminal domain"/>
    <property type="match status" value="1"/>
</dbReference>
<dbReference type="Gene3D" id="3.30.590.10">
    <property type="entry name" value="Glutamine synthetase/guanido kinase, catalytic domain"/>
    <property type="match status" value="1"/>
</dbReference>
<comment type="cofactor">
    <cofactor evidence="1">
        <name>Mg(2+)</name>
        <dbReference type="ChEBI" id="CHEBI:18420"/>
    </cofactor>
</comment>
<evidence type="ECO:0000256" key="8">
    <source>
        <dbReference type="RuleBase" id="RU000384"/>
    </source>
</evidence>
<evidence type="ECO:0000256" key="4">
    <source>
        <dbReference type="ARBA" id="ARBA00022741"/>
    </source>
</evidence>
<proteinExistence type="inferred from homology"/>
<evidence type="ECO:0000313" key="12">
    <source>
        <dbReference type="Proteomes" id="UP000660885"/>
    </source>
</evidence>
<comment type="similarity">
    <text evidence="7 8">Belongs to the glutamine synthetase family.</text>
</comment>
<dbReference type="Gene3D" id="3.10.20.70">
    <property type="entry name" value="Glutamine synthetase, N-terminal domain"/>
    <property type="match status" value="1"/>
</dbReference>
<keyword evidence="3" id="KW-0436">Ligase</keyword>
<dbReference type="InterPro" id="IPR008147">
    <property type="entry name" value="Gln_synt_N"/>
</dbReference>
<evidence type="ECO:0000256" key="1">
    <source>
        <dbReference type="ARBA" id="ARBA00001946"/>
    </source>
</evidence>
<evidence type="ECO:0000256" key="5">
    <source>
        <dbReference type="ARBA" id="ARBA00022840"/>
    </source>
</evidence>
<keyword evidence="6" id="KW-0535">Nitrogen fixation</keyword>
<dbReference type="Proteomes" id="UP000660885">
    <property type="component" value="Unassembled WGS sequence"/>
</dbReference>
<dbReference type="InterPro" id="IPR036651">
    <property type="entry name" value="Gln_synt_N_sf"/>
</dbReference>
<organism evidence="11 12">
    <name type="scientific">Belnapia arida</name>
    <dbReference type="NCBI Taxonomy" id="2804533"/>
    <lineage>
        <taxon>Bacteria</taxon>
        <taxon>Pseudomonadati</taxon>
        <taxon>Pseudomonadota</taxon>
        <taxon>Alphaproteobacteria</taxon>
        <taxon>Acetobacterales</taxon>
        <taxon>Roseomonadaceae</taxon>
        <taxon>Belnapia</taxon>
    </lineage>
</organism>
<evidence type="ECO:0000313" key="11">
    <source>
        <dbReference type="EMBL" id="MBL6080065.1"/>
    </source>
</evidence>
<dbReference type="PANTHER" id="PTHR43785:SF12">
    <property type="entry name" value="TYPE-1 GLUTAMINE SYNTHETASE 2"/>
    <property type="match status" value="1"/>
</dbReference>
<evidence type="ECO:0000256" key="2">
    <source>
        <dbReference type="ARBA" id="ARBA00003117"/>
    </source>
</evidence>
<feature type="domain" description="GS catalytic" evidence="10">
    <location>
        <begin position="133"/>
        <end position="464"/>
    </location>
</feature>
<comment type="function">
    <text evidence="2">Catalyzes the ATP-dependent biosynthesis of glutamine from glutamate and ammonia.</text>
</comment>
<sequence length="464" mass="50251">MRATSRPVAMAPSAANDAPAEDGFRRMLAAEGTDTLLVCMVDMQGRLVGKRLTARQARAEAGEDMHACDYLLGVDAEMVPIPGLRSSGWERGFGDFSIRPDPATARLLPWQPGTLLVLGDTVDHEGHLVPHAPRSMLRRQLERLAATGFTASMASELEFTVFQGDWQQLRAGAYRGLTPDGFYSEDYQVFQGTGREPLIRTIRNNMEAAGIPIESSKGEGGPGQAEITLLHAPALESADRHVIYKTGVKEIAQAAGKTASFMAKWHEAQPGSSGHIHFSLWTPGGEPATAGPEGLSAEFGHFLAGQIALLREMTLFLAPVVNSYKRFQPGSFAPTKAVWSRDNRTAAFRVLGHGKSLRAECRVPGADVNPYLAYAALIAAGLHGLEQRLPLDPPAEGNAYLAEGMPEIPTTLREAMAALDGSAVLRAAFGDAVIDHYVRAAAWEQSEQDRRVTDWEIARYLERA</sequence>
<keyword evidence="4" id="KW-0547">Nucleotide-binding</keyword>
<evidence type="ECO:0000256" key="7">
    <source>
        <dbReference type="PROSITE-ProRule" id="PRU01330"/>
    </source>
</evidence>
<dbReference type="InterPro" id="IPR008146">
    <property type="entry name" value="Gln_synth_cat_dom"/>
</dbReference>
<name>A0ABS1U7D4_9PROT</name>
<accession>A0ABS1U7D4</accession>
<feature type="domain" description="GS beta-grasp" evidence="9">
    <location>
        <begin position="31"/>
        <end position="126"/>
    </location>
</feature>
<evidence type="ECO:0000259" key="9">
    <source>
        <dbReference type="PROSITE" id="PS51986"/>
    </source>
</evidence>
<evidence type="ECO:0000259" key="10">
    <source>
        <dbReference type="PROSITE" id="PS51987"/>
    </source>
</evidence>
<dbReference type="PROSITE" id="PS51987">
    <property type="entry name" value="GS_CATALYTIC"/>
    <property type="match status" value="1"/>
</dbReference>
<dbReference type="PROSITE" id="PS51986">
    <property type="entry name" value="GS_BETA_GRASP"/>
    <property type="match status" value="1"/>
</dbReference>